<feature type="compositionally biased region" description="Basic and acidic residues" evidence="1">
    <location>
        <begin position="81"/>
        <end position="96"/>
    </location>
</feature>
<organism evidence="3 4">
    <name type="scientific">Saccharopolyspora cebuensis</name>
    <dbReference type="NCBI Taxonomy" id="418759"/>
    <lineage>
        <taxon>Bacteria</taxon>
        <taxon>Bacillati</taxon>
        <taxon>Actinomycetota</taxon>
        <taxon>Actinomycetes</taxon>
        <taxon>Pseudonocardiales</taxon>
        <taxon>Pseudonocardiaceae</taxon>
        <taxon>Saccharopolyspora</taxon>
    </lineage>
</organism>
<feature type="transmembrane region" description="Helical" evidence="2">
    <location>
        <begin position="31"/>
        <end position="49"/>
    </location>
</feature>
<feature type="compositionally biased region" description="Low complexity" evidence="1">
    <location>
        <begin position="97"/>
        <end position="113"/>
    </location>
</feature>
<accession>A0ABV4CCK0</accession>
<protein>
    <recommendedName>
        <fullName evidence="5">Sec-independent protein translocase protein TatA</fullName>
    </recommendedName>
</protein>
<sequence length="113" mass="11654">MSTGEVTYFVAQYLGPDQDTGGQGQDFGKSSPVGLLLLVVFGIAVVLLVRSMTKHLKKLPVAFDQDKAAAAAPARVKRAEAARAAREEAEAEELAKAESGPPGDSAGDGPAKS</sequence>
<name>A0ABV4CCK0_9PSEU</name>
<keyword evidence="2" id="KW-0472">Membrane</keyword>
<evidence type="ECO:0000313" key="4">
    <source>
        <dbReference type="Proteomes" id="UP001564626"/>
    </source>
</evidence>
<feature type="region of interest" description="Disordered" evidence="1">
    <location>
        <begin position="81"/>
        <end position="113"/>
    </location>
</feature>
<keyword evidence="2" id="KW-0812">Transmembrane</keyword>
<dbReference type="Proteomes" id="UP001564626">
    <property type="component" value="Unassembled WGS sequence"/>
</dbReference>
<evidence type="ECO:0008006" key="5">
    <source>
        <dbReference type="Google" id="ProtNLM"/>
    </source>
</evidence>
<evidence type="ECO:0000313" key="3">
    <source>
        <dbReference type="EMBL" id="MEY8038268.1"/>
    </source>
</evidence>
<reference evidence="3 4" key="1">
    <citation type="submission" date="2024-08" db="EMBL/GenBank/DDBJ databases">
        <title>Genome mining of Saccharopolyspora cebuensis PGLac3 from Nigerian medicinal plant.</title>
        <authorList>
            <person name="Ezeobiora C.E."/>
            <person name="Igbokwe N.H."/>
            <person name="Amin D.H."/>
            <person name="Mendie U.E."/>
        </authorList>
    </citation>
    <scope>NUCLEOTIDE SEQUENCE [LARGE SCALE GENOMIC DNA]</scope>
    <source>
        <strain evidence="3 4">PGLac3</strain>
    </source>
</reference>
<comment type="caution">
    <text evidence="3">The sequence shown here is derived from an EMBL/GenBank/DDBJ whole genome shotgun (WGS) entry which is preliminary data.</text>
</comment>
<evidence type="ECO:0000256" key="1">
    <source>
        <dbReference type="SAM" id="MobiDB-lite"/>
    </source>
</evidence>
<keyword evidence="4" id="KW-1185">Reference proteome</keyword>
<keyword evidence="2" id="KW-1133">Transmembrane helix</keyword>
<dbReference type="RefSeq" id="WP_345356083.1">
    <property type="nucleotide sequence ID" value="NZ_BAABII010000002.1"/>
</dbReference>
<dbReference type="EMBL" id="JBGEHV010000003">
    <property type="protein sequence ID" value="MEY8038268.1"/>
    <property type="molecule type" value="Genomic_DNA"/>
</dbReference>
<evidence type="ECO:0000256" key="2">
    <source>
        <dbReference type="SAM" id="Phobius"/>
    </source>
</evidence>
<proteinExistence type="predicted"/>
<gene>
    <name evidence="3" type="ORF">AB8O55_02555</name>
</gene>